<dbReference type="EMBL" id="RJVU01025666">
    <property type="protein sequence ID" value="ROL49851.1"/>
    <property type="molecule type" value="Genomic_DNA"/>
</dbReference>
<dbReference type="Proteomes" id="UP000281406">
    <property type="component" value="Unassembled WGS sequence"/>
</dbReference>
<sequence length="120" mass="13312">MSLDHGVKDRTIKVEVGLVKMEKVEVGLVKMENTKVVLVELKTTTADQTMLINTRMELIEQKTTTLEQVEVMTTSSVDLVDREALEEKELNLLDHGVEHSEFMSGLCGMGTVCSRVASMA</sequence>
<organism evidence="1 2">
    <name type="scientific">Anabarilius grahami</name>
    <name type="common">Kanglang fish</name>
    <name type="synonym">Barilius grahami</name>
    <dbReference type="NCBI Taxonomy" id="495550"/>
    <lineage>
        <taxon>Eukaryota</taxon>
        <taxon>Metazoa</taxon>
        <taxon>Chordata</taxon>
        <taxon>Craniata</taxon>
        <taxon>Vertebrata</taxon>
        <taxon>Euteleostomi</taxon>
        <taxon>Actinopterygii</taxon>
        <taxon>Neopterygii</taxon>
        <taxon>Teleostei</taxon>
        <taxon>Ostariophysi</taxon>
        <taxon>Cypriniformes</taxon>
        <taxon>Xenocyprididae</taxon>
        <taxon>Xenocypridinae</taxon>
        <taxon>Xenocypridinae incertae sedis</taxon>
        <taxon>Anabarilius</taxon>
    </lineage>
</organism>
<reference evidence="1 2" key="1">
    <citation type="submission" date="2018-10" db="EMBL/GenBank/DDBJ databases">
        <title>Genome assembly for a Yunnan-Guizhou Plateau 3E fish, Anabarilius grahami (Regan), and its evolutionary and genetic applications.</title>
        <authorList>
            <person name="Jiang W."/>
        </authorList>
    </citation>
    <scope>NUCLEOTIDE SEQUENCE [LARGE SCALE GENOMIC DNA]</scope>
    <source>
        <strain evidence="1">AG-KIZ</strain>
        <tissue evidence="1">Muscle</tissue>
    </source>
</reference>
<evidence type="ECO:0000313" key="2">
    <source>
        <dbReference type="Proteomes" id="UP000281406"/>
    </source>
</evidence>
<keyword evidence="2" id="KW-1185">Reference proteome</keyword>
<dbReference type="AlphaFoldDB" id="A0A3N0YVC4"/>
<proteinExistence type="predicted"/>
<name>A0A3N0YVC4_ANAGA</name>
<accession>A0A3N0YVC4</accession>
<protein>
    <submittedName>
        <fullName evidence="1">Uncharacterized protein</fullName>
    </submittedName>
</protein>
<comment type="caution">
    <text evidence="1">The sequence shown here is derived from an EMBL/GenBank/DDBJ whole genome shotgun (WGS) entry which is preliminary data.</text>
</comment>
<evidence type="ECO:0000313" key="1">
    <source>
        <dbReference type="EMBL" id="ROL49851.1"/>
    </source>
</evidence>
<gene>
    <name evidence="1" type="ORF">DPX16_0734</name>
</gene>